<feature type="compositionally biased region" description="Basic and acidic residues" evidence="6">
    <location>
        <begin position="43"/>
        <end position="55"/>
    </location>
</feature>
<dbReference type="Pfam" id="PF00447">
    <property type="entry name" value="HSF_DNA-bind"/>
    <property type="match status" value="1"/>
</dbReference>
<keyword evidence="5" id="KW-0175">Coiled coil</keyword>
<dbReference type="Proteomes" id="UP000794436">
    <property type="component" value="Unassembled WGS sequence"/>
</dbReference>
<keyword evidence="2" id="KW-0238">DNA-binding</keyword>
<evidence type="ECO:0000256" key="1">
    <source>
        <dbReference type="ARBA" id="ARBA00004123"/>
    </source>
</evidence>
<dbReference type="GO" id="GO:0003700">
    <property type="term" value="F:DNA-binding transcription factor activity"/>
    <property type="evidence" value="ECO:0007669"/>
    <property type="project" value="InterPro"/>
</dbReference>
<dbReference type="GO" id="GO:0005634">
    <property type="term" value="C:nucleus"/>
    <property type="evidence" value="ECO:0007669"/>
    <property type="project" value="UniProtKB-SubCell"/>
</dbReference>
<accession>A0A8K1FLI2</accession>
<dbReference type="SMART" id="SM00415">
    <property type="entry name" value="HSF"/>
    <property type="match status" value="1"/>
</dbReference>
<dbReference type="PRINTS" id="PR00056">
    <property type="entry name" value="HSFDOMAIN"/>
</dbReference>
<feature type="domain" description="HSF-type DNA-binding" evidence="7">
    <location>
        <begin position="116"/>
        <end position="211"/>
    </location>
</feature>
<dbReference type="AlphaFoldDB" id="A0A8K1FLI2"/>
<comment type="caution">
    <text evidence="8">The sequence shown here is derived from an EMBL/GenBank/DDBJ whole genome shotgun (WGS) entry which is preliminary data.</text>
</comment>
<keyword evidence="9" id="KW-1185">Reference proteome</keyword>
<evidence type="ECO:0000313" key="9">
    <source>
        <dbReference type="Proteomes" id="UP000794436"/>
    </source>
</evidence>
<dbReference type="FunFam" id="1.10.10.10:FF:000334">
    <property type="entry name" value="Heat shock factor protein 2"/>
    <property type="match status" value="1"/>
</dbReference>
<gene>
    <name evidence="8" type="ORF">Poli38472_005748</name>
</gene>
<feature type="compositionally biased region" description="Polar residues" evidence="6">
    <location>
        <begin position="16"/>
        <end position="39"/>
    </location>
</feature>
<dbReference type="InterPro" id="IPR000232">
    <property type="entry name" value="HSF_DNA-bd"/>
</dbReference>
<evidence type="ECO:0000256" key="6">
    <source>
        <dbReference type="SAM" id="MobiDB-lite"/>
    </source>
</evidence>
<dbReference type="InterPro" id="IPR036388">
    <property type="entry name" value="WH-like_DNA-bd_sf"/>
</dbReference>
<evidence type="ECO:0000256" key="2">
    <source>
        <dbReference type="ARBA" id="ARBA00023125"/>
    </source>
</evidence>
<dbReference type="PANTHER" id="PTHR10015:SF206">
    <property type="entry name" value="HSF-TYPE DNA-BINDING DOMAIN-CONTAINING PROTEIN"/>
    <property type="match status" value="1"/>
</dbReference>
<feature type="coiled-coil region" evidence="5">
    <location>
        <begin position="228"/>
        <end position="262"/>
    </location>
</feature>
<reference evidence="8" key="1">
    <citation type="submission" date="2019-03" db="EMBL/GenBank/DDBJ databases">
        <title>Long read genome sequence of the mycoparasitic Pythium oligandrum ATCC 38472 isolated from sugarbeet rhizosphere.</title>
        <authorList>
            <person name="Gaulin E."/>
        </authorList>
    </citation>
    <scope>NUCLEOTIDE SEQUENCE</scope>
    <source>
        <strain evidence="8">ATCC 38472_TT</strain>
    </source>
</reference>
<evidence type="ECO:0000256" key="3">
    <source>
        <dbReference type="ARBA" id="ARBA00023242"/>
    </source>
</evidence>
<evidence type="ECO:0000256" key="5">
    <source>
        <dbReference type="SAM" id="Coils"/>
    </source>
</evidence>
<evidence type="ECO:0000259" key="7">
    <source>
        <dbReference type="SMART" id="SM00415"/>
    </source>
</evidence>
<dbReference type="InterPro" id="IPR036390">
    <property type="entry name" value="WH_DNA-bd_sf"/>
</dbReference>
<evidence type="ECO:0000256" key="4">
    <source>
        <dbReference type="RuleBase" id="RU004020"/>
    </source>
</evidence>
<protein>
    <recommendedName>
        <fullName evidence="7">HSF-type DNA-binding domain-containing protein</fullName>
    </recommendedName>
</protein>
<feature type="compositionally biased region" description="Polar residues" evidence="6">
    <location>
        <begin position="71"/>
        <end position="88"/>
    </location>
</feature>
<dbReference type="GO" id="GO:0043565">
    <property type="term" value="F:sequence-specific DNA binding"/>
    <property type="evidence" value="ECO:0007669"/>
    <property type="project" value="InterPro"/>
</dbReference>
<comment type="subcellular location">
    <subcellularLocation>
        <location evidence="1">Nucleus</location>
    </subcellularLocation>
</comment>
<feature type="compositionally biased region" description="Polar residues" evidence="6">
    <location>
        <begin position="99"/>
        <end position="110"/>
    </location>
</feature>
<organism evidence="8 9">
    <name type="scientific">Pythium oligandrum</name>
    <name type="common">Mycoparasitic fungus</name>
    <dbReference type="NCBI Taxonomy" id="41045"/>
    <lineage>
        <taxon>Eukaryota</taxon>
        <taxon>Sar</taxon>
        <taxon>Stramenopiles</taxon>
        <taxon>Oomycota</taxon>
        <taxon>Peronosporomycetes</taxon>
        <taxon>Pythiales</taxon>
        <taxon>Pythiaceae</taxon>
        <taxon>Pythium</taxon>
    </lineage>
</organism>
<proteinExistence type="inferred from homology"/>
<name>A0A8K1FLI2_PYTOL</name>
<dbReference type="EMBL" id="SPLM01000002">
    <property type="protein sequence ID" value="TMW68280.1"/>
    <property type="molecule type" value="Genomic_DNA"/>
</dbReference>
<evidence type="ECO:0000313" key="8">
    <source>
        <dbReference type="EMBL" id="TMW68280.1"/>
    </source>
</evidence>
<dbReference type="PANTHER" id="PTHR10015">
    <property type="entry name" value="HEAT SHOCK TRANSCRIPTION FACTOR"/>
    <property type="match status" value="1"/>
</dbReference>
<feature type="region of interest" description="Disordered" evidence="6">
    <location>
        <begin position="1"/>
        <end position="110"/>
    </location>
</feature>
<comment type="similarity">
    <text evidence="4">Belongs to the HSF family.</text>
</comment>
<dbReference type="SUPFAM" id="SSF46785">
    <property type="entry name" value="Winged helix' DNA-binding domain"/>
    <property type="match status" value="1"/>
</dbReference>
<sequence>MWDAIQKKRDRRQHTSGRLTLSTSPEESTAKQKSTTDGTETADMSKRVRTTKADSSDGDSALAVAAAPRGLSTTRPRASSASGATSMNGKGKGIASGAAETTNGSGSDTQANKHVMLPAFLSKTFEIFSMPEFATICGWNASGDTIIVSQLEAFVAMVLPRFFKHRNFPSFVRQLNLYGFHKTVLDSKRLEFQHPYFKRDRPDLLHMIKRKVSSGSTTTQQQSQTTRLEVHREISDQLLKEMKELRQRSDGMEKRLRELEIDNAIVRSDNLKLWKHLEAAKDKQLIMQEKMKKIMWILFQIYRGKQGLPKIGSHGQDEVISDDSLLGPKEFRDVLRFLAMDEPPLLPRSTSTGAVGDAGLTSRKRKFVEVPPDSFDSTLGDNFFQIAPSSVVEVATPARDPLGAASSFAPQLANASTTHSDGPNNVLSIFSPQYPVPRIPPSIDTAANGSTEGLHSTALVSPTASHAAGSATTDLTTTSDALTTAPSTDDTTEALDLIDDDLALLSDHDNYTFGDGEEHVMKKLEDFETSLLKEYDVGCLDSLLQQLKTVNNEKTPLALPALDPEEILNKKAKTSGEDNSSTGYAYVRWSEVKNVLNYERYKQMRKPIPDHTFQFLVEYLKFAADAMNGYTDASREAKRYHFIAPVLVVLCSLFDDVKLEVEETVDGDVIHANGHFQFILTRGKTKICIVEAKKNDFDQGRAQALVGCEAVADREGLHVVYGIVTDFMKWHLYRSGENSILMDSSTLSAKSDELDPDSMRDVCEMIYGALLDDDEECKKEKLIWGK</sequence>
<dbReference type="OrthoDB" id="60033at2759"/>
<dbReference type="Gene3D" id="1.10.10.10">
    <property type="entry name" value="Winged helix-like DNA-binding domain superfamily/Winged helix DNA-binding domain"/>
    <property type="match status" value="1"/>
</dbReference>
<keyword evidence="3" id="KW-0539">Nucleus</keyword>